<reference evidence="4" key="1">
    <citation type="journal article" date="2013" name="Genome Announc.">
        <title>Draft genome sequence of Pseudozyma brasiliensis sp. nov. strain GHG001, a high producer of endo-1,4-xylanase isolated from an insect pest of sugarcane.</title>
        <authorList>
            <person name="Oliveira J.V.D.C."/>
            <person name="dos Santos R.A.C."/>
            <person name="Borges T.A."/>
            <person name="Riano-Pachon D.M."/>
            <person name="Goldman G.H."/>
        </authorList>
    </citation>
    <scope>NUCLEOTIDE SEQUENCE [LARGE SCALE GENOMIC DNA]</scope>
    <source>
        <strain evidence="4">GHG001</strain>
    </source>
</reference>
<organism evidence="3 4">
    <name type="scientific">Kalmanozyma brasiliensis (strain GHG001)</name>
    <name type="common">Yeast</name>
    <name type="synonym">Pseudozyma brasiliensis</name>
    <dbReference type="NCBI Taxonomy" id="1365824"/>
    <lineage>
        <taxon>Eukaryota</taxon>
        <taxon>Fungi</taxon>
        <taxon>Dikarya</taxon>
        <taxon>Basidiomycota</taxon>
        <taxon>Ustilaginomycotina</taxon>
        <taxon>Ustilaginomycetes</taxon>
        <taxon>Ustilaginales</taxon>
        <taxon>Ustilaginaceae</taxon>
        <taxon>Kalmanozyma</taxon>
    </lineage>
</organism>
<evidence type="ECO:0000256" key="2">
    <source>
        <dbReference type="SAM" id="Phobius"/>
    </source>
</evidence>
<dbReference type="Proteomes" id="UP000019377">
    <property type="component" value="Unassembled WGS sequence"/>
</dbReference>
<keyword evidence="2" id="KW-0812">Transmembrane</keyword>
<evidence type="ECO:0000313" key="4">
    <source>
        <dbReference type="Proteomes" id="UP000019377"/>
    </source>
</evidence>
<feature type="region of interest" description="Disordered" evidence="1">
    <location>
        <begin position="128"/>
        <end position="148"/>
    </location>
</feature>
<feature type="transmembrane region" description="Helical" evidence="2">
    <location>
        <begin position="7"/>
        <end position="28"/>
    </location>
</feature>
<dbReference type="OrthoDB" id="3239304at2759"/>
<feature type="transmembrane region" description="Helical" evidence="2">
    <location>
        <begin position="73"/>
        <end position="94"/>
    </location>
</feature>
<sequence length="170" mass="18893">MVAFYSNMLWIGLLVFTVLGGIELWQLFSKRDEATQHCQNEVNAKTVKLQGVFGISFDSAQEDACKKLATTSAVVVAVLFGILVLVLMWLIGIVTKYKHQLEERDAADEEYTQKTGVSPSSRVFGNIGRRSTKYQPAETREGDESAFLHTTTAPAGFKNASYERSGYQQV</sequence>
<keyword evidence="4" id="KW-1185">Reference proteome</keyword>
<evidence type="ECO:0000313" key="3">
    <source>
        <dbReference type="EMBL" id="EST08415.1"/>
    </source>
</evidence>
<protein>
    <submittedName>
        <fullName evidence="3">Uncharacterized protein</fullName>
    </submittedName>
</protein>
<evidence type="ECO:0000256" key="1">
    <source>
        <dbReference type="SAM" id="MobiDB-lite"/>
    </source>
</evidence>
<dbReference type="GeneID" id="27417664"/>
<proteinExistence type="predicted"/>
<dbReference type="AlphaFoldDB" id="V5ET39"/>
<keyword evidence="2" id="KW-0472">Membrane</keyword>
<dbReference type="HOGENOM" id="CLU_1571314_0_0_1"/>
<gene>
    <name evidence="3" type="ORF">PSEUBRA_SCAF16g05257</name>
</gene>
<dbReference type="EMBL" id="KI545858">
    <property type="protein sequence ID" value="EST08415.1"/>
    <property type="molecule type" value="Genomic_DNA"/>
</dbReference>
<keyword evidence="2" id="KW-1133">Transmembrane helix</keyword>
<accession>V5ET39</accession>
<name>V5ET39_KALBG</name>
<dbReference type="STRING" id="1365824.V5ET39"/>